<dbReference type="SUPFAM" id="SSF89946">
    <property type="entry name" value="Hypothetical protein VC0424"/>
    <property type="match status" value="1"/>
</dbReference>
<accession>A0ABP4XG05</accession>
<comment type="caution">
    <text evidence="3">The sequence shown here is derived from an EMBL/GenBank/DDBJ whole genome shotgun (WGS) entry which is preliminary data.</text>
</comment>
<name>A0ABP4XG05_9ACTN</name>
<reference evidence="4" key="1">
    <citation type="journal article" date="2019" name="Int. J. Syst. Evol. Microbiol.">
        <title>The Global Catalogue of Microorganisms (GCM) 10K type strain sequencing project: providing services to taxonomists for standard genome sequencing and annotation.</title>
        <authorList>
            <consortium name="The Broad Institute Genomics Platform"/>
            <consortium name="The Broad Institute Genome Sequencing Center for Infectious Disease"/>
            <person name="Wu L."/>
            <person name="Ma J."/>
        </authorList>
    </citation>
    <scope>NUCLEOTIDE SEQUENCE [LARGE SCALE GENOMIC DNA]</scope>
    <source>
        <strain evidence="4">JCM 13249</strain>
    </source>
</reference>
<feature type="domain" description="DUF695" evidence="1">
    <location>
        <begin position="18"/>
        <end position="141"/>
    </location>
</feature>
<feature type="domain" description="Regulator of ribonuclease activity B" evidence="2">
    <location>
        <begin position="159"/>
        <end position="249"/>
    </location>
</feature>
<dbReference type="Pfam" id="PF06877">
    <property type="entry name" value="RraB"/>
    <property type="match status" value="1"/>
</dbReference>
<sequence length="253" mass="26866">MGLIGRLLGRRSARWEREWAAYPADPADEPHICVVDLGAVAAAPVTELPIRLDVEARYRPGPDGMPDEATQADLDRFDGSLDAAVQALGGQVIGRVTGGGARRSTAHLPAEPQGPLPLAAGPLLSVSTATQYDPQWAFVRDELAPDERQAHIVNDLALIAVLDAQGDQLAAPRPLTHTAYFDGTDPAQGAADELRTIGFDVSVERDDEGLFALTAVRTDPVRPPAVHEVTWSVKTAADRHGGSYDGWSCALVG</sequence>
<dbReference type="RefSeq" id="WP_344088698.1">
    <property type="nucleotide sequence ID" value="NZ_BAAALS010000057.1"/>
</dbReference>
<evidence type="ECO:0000259" key="1">
    <source>
        <dbReference type="Pfam" id="PF05117"/>
    </source>
</evidence>
<dbReference type="InterPro" id="IPR009671">
    <property type="entry name" value="RraB_dom"/>
</dbReference>
<dbReference type="InterPro" id="IPR036701">
    <property type="entry name" value="RraB-like_sf"/>
</dbReference>
<evidence type="ECO:0000259" key="2">
    <source>
        <dbReference type="Pfam" id="PF06877"/>
    </source>
</evidence>
<gene>
    <name evidence="3" type="ORF">GCM10009681_56160</name>
</gene>
<protein>
    <recommendedName>
        <fullName evidence="5">DUF695 domain-containing protein</fullName>
    </recommendedName>
</protein>
<keyword evidence="4" id="KW-1185">Reference proteome</keyword>
<evidence type="ECO:0000313" key="3">
    <source>
        <dbReference type="EMBL" id="GAA1777785.1"/>
    </source>
</evidence>
<dbReference type="Proteomes" id="UP001500655">
    <property type="component" value="Unassembled WGS sequence"/>
</dbReference>
<organism evidence="3 4">
    <name type="scientific">Luedemannella helvata</name>
    <dbReference type="NCBI Taxonomy" id="349315"/>
    <lineage>
        <taxon>Bacteria</taxon>
        <taxon>Bacillati</taxon>
        <taxon>Actinomycetota</taxon>
        <taxon>Actinomycetes</taxon>
        <taxon>Micromonosporales</taxon>
        <taxon>Micromonosporaceae</taxon>
        <taxon>Luedemannella</taxon>
    </lineage>
</organism>
<evidence type="ECO:0000313" key="4">
    <source>
        <dbReference type="Proteomes" id="UP001500655"/>
    </source>
</evidence>
<dbReference type="Gene3D" id="3.30.70.970">
    <property type="entry name" value="RraB-like"/>
    <property type="match status" value="1"/>
</dbReference>
<dbReference type="InterPro" id="IPR016097">
    <property type="entry name" value="DUF695"/>
</dbReference>
<proteinExistence type="predicted"/>
<dbReference type="Pfam" id="PF05117">
    <property type="entry name" value="DUF695"/>
    <property type="match status" value="1"/>
</dbReference>
<evidence type="ECO:0008006" key="5">
    <source>
        <dbReference type="Google" id="ProtNLM"/>
    </source>
</evidence>
<dbReference type="EMBL" id="BAAALS010000057">
    <property type="protein sequence ID" value="GAA1777785.1"/>
    <property type="molecule type" value="Genomic_DNA"/>
</dbReference>